<dbReference type="AlphaFoldDB" id="A0A1G8CV96"/>
<reference evidence="1 2" key="1">
    <citation type="submission" date="2016-10" db="EMBL/GenBank/DDBJ databases">
        <authorList>
            <person name="de Groot N.N."/>
        </authorList>
    </citation>
    <scope>NUCLEOTIDE SEQUENCE [LARGE SCALE GENOMIC DNA]</scope>
    <source>
        <strain evidence="1 2">NP_1H</strain>
    </source>
</reference>
<sequence>MGNQLHTSLLHTWQGIDDPARLDSATINLEPGRLSAHGTSRTDSYAMSWALTTTDGWVTRRLTATVHGHGWSRHLELERDDDGVWSATGSTAGECSLPAPGIEDPSLLTGALDCDLGLCPVTNTMPILRLNLHSEELAPVDETSMVMAWVDVPSLQVKRSSQMYSQLRSSDGDRNGVVLYSSDNHGFTAELEIDREGIVLEYPGLATRIR</sequence>
<evidence type="ECO:0000313" key="2">
    <source>
        <dbReference type="Proteomes" id="UP000199258"/>
    </source>
</evidence>
<dbReference type="InterPro" id="IPR009467">
    <property type="entry name" value="Glycolipid-bd_prot_put"/>
</dbReference>
<dbReference type="RefSeq" id="WP_090584282.1">
    <property type="nucleotide sequence ID" value="NZ_FNDT01000001.1"/>
</dbReference>
<evidence type="ECO:0008006" key="3">
    <source>
        <dbReference type="Google" id="ProtNLM"/>
    </source>
</evidence>
<keyword evidence="2" id="KW-1185">Reference proteome</keyword>
<gene>
    <name evidence="1" type="ORF">SAMN04488693_101399</name>
</gene>
<dbReference type="Pfam" id="PF06475">
    <property type="entry name" value="Glycolipid_bind"/>
    <property type="match status" value="1"/>
</dbReference>
<dbReference type="SUPFAM" id="SSF159275">
    <property type="entry name" value="PA1994-like"/>
    <property type="match status" value="1"/>
</dbReference>
<dbReference type="STRING" id="335973.SAMN04488693_101399"/>
<organism evidence="1 2">
    <name type="scientific">Arthrobacter subterraneus</name>
    <dbReference type="NCBI Taxonomy" id="335973"/>
    <lineage>
        <taxon>Bacteria</taxon>
        <taxon>Bacillati</taxon>
        <taxon>Actinomycetota</taxon>
        <taxon>Actinomycetes</taxon>
        <taxon>Micrococcales</taxon>
        <taxon>Micrococcaceae</taxon>
        <taxon>Arthrobacter</taxon>
    </lineage>
</organism>
<dbReference type="EMBL" id="FNDT01000001">
    <property type="protein sequence ID" value="SDH49477.1"/>
    <property type="molecule type" value="Genomic_DNA"/>
</dbReference>
<dbReference type="Proteomes" id="UP000199258">
    <property type="component" value="Unassembled WGS sequence"/>
</dbReference>
<proteinExistence type="predicted"/>
<dbReference type="OrthoDB" id="7347529at2"/>
<evidence type="ECO:0000313" key="1">
    <source>
        <dbReference type="EMBL" id="SDH49477.1"/>
    </source>
</evidence>
<accession>A0A1G8CV96</accession>
<name>A0A1G8CV96_9MICC</name>
<protein>
    <recommendedName>
        <fullName evidence="3">Glycolipid-binding</fullName>
    </recommendedName>
</protein>